<comment type="similarity">
    <text evidence="1">Belongs to the ankyrin SOCS box (ASB) family.</text>
</comment>
<evidence type="ECO:0000256" key="1">
    <source>
        <dbReference type="ARBA" id="ARBA00005949"/>
    </source>
</evidence>
<dbReference type="AlphaFoldDB" id="A0A8S3QUW3"/>
<reference evidence="5" key="1">
    <citation type="submission" date="2021-03" db="EMBL/GenBank/DDBJ databases">
        <authorList>
            <person name="Bekaert M."/>
        </authorList>
    </citation>
    <scope>NUCLEOTIDE SEQUENCE</scope>
</reference>
<organism evidence="5 6">
    <name type="scientific">Mytilus edulis</name>
    <name type="common">Blue mussel</name>
    <dbReference type="NCBI Taxonomy" id="6550"/>
    <lineage>
        <taxon>Eukaryota</taxon>
        <taxon>Metazoa</taxon>
        <taxon>Spiralia</taxon>
        <taxon>Lophotrochozoa</taxon>
        <taxon>Mollusca</taxon>
        <taxon>Bivalvia</taxon>
        <taxon>Autobranchia</taxon>
        <taxon>Pteriomorphia</taxon>
        <taxon>Mytilida</taxon>
        <taxon>Mytiloidea</taxon>
        <taxon>Mytilidae</taxon>
        <taxon>Mytilinae</taxon>
        <taxon>Mytilus</taxon>
    </lineage>
</organism>
<evidence type="ECO:0000313" key="5">
    <source>
        <dbReference type="EMBL" id="CAG2198853.1"/>
    </source>
</evidence>
<dbReference type="SMART" id="SM00248">
    <property type="entry name" value="ANK"/>
    <property type="match status" value="4"/>
</dbReference>
<gene>
    <name evidence="5" type="ORF">MEDL_13571</name>
</gene>
<dbReference type="EMBL" id="CAJPWZ010000700">
    <property type="protein sequence ID" value="CAG2198853.1"/>
    <property type="molecule type" value="Genomic_DNA"/>
</dbReference>
<dbReference type="GO" id="GO:0016567">
    <property type="term" value="P:protein ubiquitination"/>
    <property type="evidence" value="ECO:0007669"/>
    <property type="project" value="TreeGrafter"/>
</dbReference>
<dbReference type="InterPro" id="IPR002110">
    <property type="entry name" value="Ankyrin_rpt"/>
</dbReference>
<feature type="repeat" description="ANK" evidence="4">
    <location>
        <begin position="91"/>
        <end position="119"/>
    </location>
</feature>
<dbReference type="SUPFAM" id="SSF48403">
    <property type="entry name" value="Ankyrin repeat"/>
    <property type="match status" value="1"/>
</dbReference>
<dbReference type="GO" id="GO:0045732">
    <property type="term" value="P:positive regulation of protein catabolic process"/>
    <property type="evidence" value="ECO:0007669"/>
    <property type="project" value="TreeGrafter"/>
</dbReference>
<dbReference type="InterPro" id="IPR051573">
    <property type="entry name" value="Ankyrin-SOCS_box_domain"/>
</dbReference>
<dbReference type="Pfam" id="PF12796">
    <property type="entry name" value="Ank_2"/>
    <property type="match status" value="1"/>
</dbReference>
<dbReference type="Gene3D" id="1.25.40.20">
    <property type="entry name" value="Ankyrin repeat-containing domain"/>
    <property type="match status" value="2"/>
</dbReference>
<sequence>MEYENLFQACMYGDMKSLIHRTLPSIPFDVFYKPTDPYVSIWFEQTPLLLAIRRGHTEVSKFLLRHGANVNLTFEEWKIKKDISLSTTIVYGYTPLFAAFQRKDYEIVDMLLDKGANLNKALYDACREGYLDTVQFLLQKGATINSIGRYGQTALYAACIGGHSTIVKILVDQGAFIDAKLEEQVFLTNLHAYMLHT</sequence>
<keyword evidence="2" id="KW-0677">Repeat</keyword>
<keyword evidence="3 4" id="KW-0040">ANK repeat</keyword>
<keyword evidence="6" id="KW-1185">Reference proteome</keyword>
<dbReference type="Proteomes" id="UP000683360">
    <property type="component" value="Unassembled WGS sequence"/>
</dbReference>
<dbReference type="InterPro" id="IPR036770">
    <property type="entry name" value="Ankyrin_rpt-contain_sf"/>
</dbReference>
<feature type="repeat" description="ANK" evidence="4">
    <location>
        <begin position="43"/>
        <end position="75"/>
    </location>
</feature>
<protein>
    <submittedName>
        <fullName evidence="5">Uncharacterized protein</fullName>
    </submittedName>
</protein>
<proteinExistence type="inferred from homology"/>
<dbReference type="PROSITE" id="PS50297">
    <property type="entry name" value="ANK_REP_REGION"/>
    <property type="match status" value="4"/>
</dbReference>
<evidence type="ECO:0000256" key="2">
    <source>
        <dbReference type="ARBA" id="ARBA00022737"/>
    </source>
</evidence>
<feature type="repeat" description="ANK" evidence="4">
    <location>
        <begin position="117"/>
        <end position="149"/>
    </location>
</feature>
<evidence type="ECO:0000256" key="4">
    <source>
        <dbReference type="PROSITE-ProRule" id="PRU00023"/>
    </source>
</evidence>
<dbReference type="PANTHER" id="PTHR24136:SF15">
    <property type="entry name" value="ANK_REP_REGION DOMAIN-CONTAINING PROTEIN"/>
    <property type="match status" value="1"/>
</dbReference>
<dbReference type="PANTHER" id="PTHR24136">
    <property type="entry name" value="SOWAH (DROSOPHILA) HOMOLOG"/>
    <property type="match status" value="1"/>
</dbReference>
<accession>A0A8S3QUW3</accession>
<dbReference type="Pfam" id="PF13637">
    <property type="entry name" value="Ank_4"/>
    <property type="match status" value="1"/>
</dbReference>
<dbReference type="PRINTS" id="PR01415">
    <property type="entry name" value="ANKYRIN"/>
</dbReference>
<name>A0A8S3QUW3_MYTED</name>
<dbReference type="OrthoDB" id="5946465at2759"/>
<evidence type="ECO:0000313" key="6">
    <source>
        <dbReference type="Proteomes" id="UP000683360"/>
    </source>
</evidence>
<evidence type="ECO:0000256" key="3">
    <source>
        <dbReference type="ARBA" id="ARBA00023043"/>
    </source>
</evidence>
<dbReference type="PROSITE" id="PS50088">
    <property type="entry name" value="ANK_REPEAT"/>
    <property type="match status" value="4"/>
</dbReference>
<feature type="repeat" description="ANK" evidence="4">
    <location>
        <begin position="150"/>
        <end position="182"/>
    </location>
</feature>
<comment type="caution">
    <text evidence="5">The sequence shown here is derived from an EMBL/GenBank/DDBJ whole genome shotgun (WGS) entry which is preliminary data.</text>
</comment>